<evidence type="ECO:0000313" key="3">
    <source>
        <dbReference type="Proteomes" id="UP001301797"/>
    </source>
</evidence>
<organism evidence="2 3">
    <name type="scientific">Methanochimaera problematica</name>
    <dbReference type="NCBI Taxonomy" id="2609417"/>
    <lineage>
        <taxon>Archaea</taxon>
        <taxon>Methanobacteriati</taxon>
        <taxon>Methanobacteriota</taxon>
        <taxon>Stenosarchaea group</taxon>
        <taxon>Methanomicrobia</taxon>
        <taxon>Methanomicrobiales</taxon>
        <taxon>Methanomicrobiaceae</taxon>
        <taxon>Methanochimaera</taxon>
    </lineage>
</organism>
<dbReference type="AlphaFoldDB" id="A0AA97I3G5"/>
<sequence length="86" mass="9810">MKTQITDLFGMEVYTDKAIRVGIVDDAVINVDTKKVDSLAVSELNPDLLQLKGFRGIRIPYRIIKSIGDIIIIRHFNNMFPSKEME</sequence>
<dbReference type="PANTHER" id="PTHR38137">
    <property type="entry name" value="PRC-BARREL DOMAIN PROTEIN"/>
    <property type="match status" value="1"/>
</dbReference>
<dbReference type="EMBL" id="CP043875">
    <property type="protein sequence ID" value="WOF15554.1"/>
    <property type="molecule type" value="Genomic_DNA"/>
</dbReference>
<proteinExistence type="predicted"/>
<gene>
    <name evidence="2" type="ORF">F1737_02075</name>
</gene>
<evidence type="ECO:0000259" key="1">
    <source>
        <dbReference type="Pfam" id="PF05239"/>
    </source>
</evidence>
<dbReference type="SUPFAM" id="SSF50346">
    <property type="entry name" value="PRC-barrel domain"/>
    <property type="match status" value="1"/>
</dbReference>
<dbReference type="InterPro" id="IPR027275">
    <property type="entry name" value="PRC-brl_dom"/>
</dbReference>
<keyword evidence="3" id="KW-1185">Reference proteome</keyword>
<dbReference type="Gene3D" id="2.30.30.240">
    <property type="entry name" value="PRC-barrel domain"/>
    <property type="match status" value="1"/>
</dbReference>
<reference evidence="2 3" key="1">
    <citation type="submission" date="2019-09" db="EMBL/GenBank/DDBJ databases">
        <title>The complete genome of Methanoplanus sp. FWC-SCC4.</title>
        <authorList>
            <person name="Chen S.-C."/>
            <person name="Zhou Y.-Z."/>
            <person name="Lai M.-C."/>
        </authorList>
    </citation>
    <scope>NUCLEOTIDE SEQUENCE [LARGE SCALE GENOMIC DNA]</scope>
    <source>
        <strain evidence="2 3">FWC-SCC4</strain>
    </source>
</reference>
<dbReference type="Pfam" id="PF05239">
    <property type="entry name" value="PRC"/>
    <property type="match status" value="1"/>
</dbReference>
<accession>A0AA97I3G5</accession>
<feature type="domain" description="PRC-barrel" evidence="1">
    <location>
        <begin position="5"/>
        <end position="74"/>
    </location>
</feature>
<name>A0AA97I3G5_9EURY</name>
<protein>
    <submittedName>
        <fullName evidence="2">Photosystem reaction center subunit H</fullName>
    </submittedName>
</protein>
<dbReference type="Proteomes" id="UP001301797">
    <property type="component" value="Chromosome"/>
</dbReference>
<dbReference type="GeneID" id="85228918"/>
<dbReference type="InterPro" id="IPR011033">
    <property type="entry name" value="PRC_barrel-like_sf"/>
</dbReference>
<dbReference type="KEGG" id="mefw:F1737_02075"/>
<dbReference type="PANTHER" id="PTHR38137:SF1">
    <property type="entry name" value="PRC-BARREL DOMAIN-CONTAINING PROTEIN"/>
    <property type="match status" value="1"/>
</dbReference>
<dbReference type="RefSeq" id="WP_317137127.1">
    <property type="nucleotide sequence ID" value="NZ_CP043875.1"/>
</dbReference>
<evidence type="ECO:0000313" key="2">
    <source>
        <dbReference type="EMBL" id="WOF15554.1"/>
    </source>
</evidence>